<dbReference type="Proteomes" id="UP000235731">
    <property type="component" value="Unassembled WGS sequence"/>
</dbReference>
<proteinExistence type="predicted"/>
<evidence type="ECO:0000313" key="1">
    <source>
        <dbReference type="EMBL" id="PMP64536.1"/>
    </source>
</evidence>
<reference evidence="1 2" key="1">
    <citation type="submission" date="2018-01" db="EMBL/GenBank/DDBJ databases">
        <title>Metagenomic assembled genomes from two thermal pools in the Uzon Caldera, Kamchatka, Russia.</title>
        <authorList>
            <person name="Wilkins L."/>
            <person name="Ettinger C."/>
        </authorList>
    </citation>
    <scope>NUCLEOTIDE SEQUENCE [LARGE SCALE GENOMIC DNA]</scope>
    <source>
        <strain evidence="1">ZAV-15</strain>
    </source>
</reference>
<organism evidence="1 2">
    <name type="scientific">Caldimicrobium thiodismutans</name>
    <dbReference type="NCBI Taxonomy" id="1653476"/>
    <lineage>
        <taxon>Bacteria</taxon>
        <taxon>Pseudomonadati</taxon>
        <taxon>Thermodesulfobacteriota</taxon>
        <taxon>Thermodesulfobacteria</taxon>
        <taxon>Thermodesulfobacteriales</taxon>
        <taxon>Thermodesulfobacteriaceae</taxon>
        <taxon>Caldimicrobium</taxon>
    </lineage>
</organism>
<evidence type="ECO:0000313" key="2">
    <source>
        <dbReference type="Proteomes" id="UP000235731"/>
    </source>
</evidence>
<comment type="caution">
    <text evidence="1">The sequence shown here is derived from an EMBL/GenBank/DDBJ whole genome shotgun (WGS) entry which is preliminary data.</text>
</comment>
<dbReference type="AlphaFoldDB" id="A0A2N7PLK3"/>
<protein>
    <submittedName>
        <fullName evidence="1">Uncharacterized protein</fullName>
    </submittedName>
</protein>
<sequence length="78" mass="9123">MARHKKIERVREIERRRRRRAKLAKLRAKGLFPRPEGYDPTVYSYVAYAVAKGIMTLEQALARLEKAKISDQPTPQDQ</sequence>
<accession>A0A2N7PLK3</accession>
<gene>
    <name evidence="1" type="ORF">C0197_00335</name>
</gene>
<name>A0A2N7PLK3_9BACT</name>
<dbReference type="EMBL" id="PNIE01000005">
    <property type="protein sequence ID" value="PMP64536.1"/>
    <property type="molecule type" value="Genomic_DNA"/>
</dbReference>